<protein>
    <submittedName>
        <fullName evidence="2">IPT/TIG domain-containing protein</fullName>
    </submittedName>
</protein>
<dbReference type="InterPro" id="IPR013783">
    <property type="entry name" value="Ig-like_fold"/>
</dbReference>
<gene>
    <name evidence="2" type="ORF">ATL40_1450</name>
</gene>
<dbReference type="OrthoDB" id="5147690at2"/>
<evidence type="ECO:0000313" key="3">
    <source>
        <dbReference type="Proteomes" id="UP000224915"/>
    </source>
</evidence>
<organism evidence="2 3">
    <name type="scientific">Serinibacter salmoneus</name>
    <dbReference type="NCBI Taxonomy" id="556530"/>
    <lineage>
        <taxon>Bacteria</taxon>
        <taxon>Bacillati</taxon>
        <taxon>Actinomycetota</taxon>
        <taxon>Actinomycetes</taxon>
        <taxon>Micrococcales</taxon>
        <taxon>Beutenbergiaceae</taxon>
        <taxon>Serinibacter</taxon>
    </lineage>
</organism>
<dbReference type="InterPro" id="IPR002909">
    <property type="entry name" value="IPT_dom"/>
</dbReference>
<dbReference type="AlphaFoldDB" id="A0A2A9CZM7"/>
<keyword evidence="3" id="KW-1185">Reference proteome</keyword>
<dbReference type="Pfam" id="PF01833">
    <property type="entry name" value="TIG"/>
    <property type="match status" value="1"/>
</dbReference>
<dbReference type="SUPFAM" id="SSF81296">
    <property type="entry name" value="E set domains"/>
    <property type="match status" value="1"/>
</dbReference>
<dbReference type="EMBL" id="PDJD01000001">
    <property type="protein sequence ID" value="PFG19874.1"/>
    <property type="molecule type" value="Genomic_DNA"/>
</dbReference>
<sequence>MPDFNPELNNQSVRKWAKQKLCVGPRSLLSPDPFASGLFGVDHLPIAVPAGFLDLGYITTDGVTDSDSISAEGTQMLQTLDDVRRDLTARERTLSLTFGERNAWTRALRAGVPFEDWPVDKYGATDYVEGMDSEEDFEELVWLLYKQDYTGPKAVFGVEVFFRGKITSLTDRTRSRTAVDGVGLTISLLRDDVFGVKREAEDGPGIGAGSTLPQVATITPAEAVPGDLVRIDGSHLGTATDVTFAGTSVADLEVASASTLYAIVPSVSAGTTAVVVSSPAGDSATFSYEVGGA</sequence>
<name>A0A2A9CZM7_9MICO</name>
<proteinExistence type="predicted"/>
<dbReference type="Gene3D" id="2.60.40.10">
    <property type="entry name" value="Immunoglobulins"/>
    <property type="match status" value="1"/>
</dbReference>
<dbReference type="InterPro" id="IPR014756">
    <property type="entry name" value="Ig_E-set"/>
</dbReference>
<accession>A0A2A9CZM7</accession>
<dbReference type="GO" id="GO:0005975">
    <property type="term" value="P:carbohydrate metabolic process"/>
    <property type="evidence" value="ECO:0007669"/>
    <property type="project" value="UniProtKB-ARBA"/>
</dbReference>
<dbReference type="Proteomes" id="UP000224915">
    <property type="component" value="Unassembled WGS sequence"/>
</dbReference>
<evidence type="ECO:0000259" key="1">
    <source>
        <dbReference type="Pfam" id="PF01833"/>
    </source>
</evidence>
<dbReference type="RefSeq" id="WP_098468934.1">
    <property type="nucleotide sequence ID" value="NZ_PDJD01000001.1"/>
</dbReference>
<reference evidence="2 3" key="1">
    <citation type="submission" date="2017-10" db="EMBL/GenBank/DDBJ databases">
        <title>Sequencing the genomes of 1000 actinobacteria strains.</title>
        <authorList>
            <person name="Klenk H.-P."/>
        </authorList>
    </citation>
    <scope>NUCLEOTIDE SEQUENCE [LARGE SCALE GENOMIC DNA]</scope>
    <source>
        <strain evidence="2 3">DSM 21801</strain>
    </source>
</reference>
<feature type="domain" description="IPT/TIG" evidence="1">
    <location>
        <begin position="213"/>
        <end position="285"/>
    </location>
</feature>
<evidence type="ECO:0000313" key="2">
    <source>
        <dbReference type="EMBL" id="PFG19874.1"/>
    </source>
</evidence>
<comment type="caution">
    <text evidence="2">The sequence shown here is derived from an EMBL/GenBank/DDBJ whole genome shotgun (WGS) entry which is preliminary data.</text>
</comment>